<protein>
    <submittedName>
        <fullName evidence="2">Unnamed protein product</fullName>
    </submittedName>
</protein>
<comment type="similarity">
    <text evidence="1">Belongs to the GET4 family.</text>
</comment>
<accession>A0AAN4YNR6</accession>
<dbReference type="AlphaFoldDB" id="A0AAN4YNR6"/>
<gene>
    <name evidence="2" type="ORF">Aory04_000878500</name>
</gene>
<dbReference type="Pfam" id="PF04190">
    <property type="entry name" value="GET4"/>
    <property type="match status" value="1"/>
</dbReference>
<dbReference type="PANTHER" id="PTHR12875">
    <property type="entry name" value="GOLGI TO ER TRAFFIC PROTEIN 4 HOMOLOG"/>
    <property type="match status" value="1"/>
</dbReference>
<reference evidence="2" key="1">
    <citation type="submission" date="2023-04" db="EMBL/GenBank/DDBJ databases">
        <title>Aspergillus oryzae NBRC 4228.</title>
        <authorList>
            <person name="Ichikawa N."/>
            <person name="Sato H."/>
            <person name="Tonouchi N."/>
        </authorList>
    </citation>
    <scope>NUCLEOTIDE SEQUENCE</scope>
    <source>
        <strain evidence="2">NBRC 4228</strain>
    </source>
</reference>
<evidence type="ECO:0000256" key="1">
    <source>
        <dbReference type="ARBA" id="ARBA00005351"/>
    </source>
</evidence>
<dbReference type="InterPro" id="IPR007317">
    <property type="entry name" value="GET4"/>
</dbReference>
<dbReference type="GO" id="GO:0045048">
    <property type="term" value="P:protein insertion into ER membrane"/>
    <property type="evidence" value="ECO:0007669"/>
    <property type="project" value="InterPro"/>
</dbReference>
<dbReference type="EMBL" id="BSYA01000113">
    <property type="protein sequence ID" value="GMG33219.1"/>
    <property type="molecule type" value="Genomic_DNA"/>
</dbReference>
<dbReference type="Gene3D" id="1.25.40.10">
    <property type="entry name" value="Tetratricopeptide repeat domain"/>
    <property type="match status" value="1"/>
</dbReference>
<dbReference type="InterPro" id="IPR011990">
    <property type="entry name" value="TPR-like_helical_dom_sf"/>
</dbReference>
<comment type="caution">
    <text evidence="2">The sequence shown here is derived from an EMBL/GenBank/DDBJ whole genome shotgun (WGS) entry which is preliminary data.</text>
</comment>
<evidence type="ECO:0000313" key="2">
    <source>
        <dbReference type="EMBL" id="GMG33219.1"/>
    </source>
</evidence>
<evidence type="ECO:0000313" key="3">
    <source>
        <dbReference type="Proteomes" id="UP001165205"/>
    </source>
</evidence>
<dbReference type="GO" id="GO:0072380">
    <property type="term" value="C:TRC complex"/>
    <property type="evidence" value="ECO:0007669"/>
    <property type="project" value="TreeGrafter"/>
</dbReference>
<dbReference type="PANTHER" id="PTHR12875:SF0">
    <property type="entry name" value="GOLGI TO ER TRAFFIC PROTEIN 4 HOMOLOG"/>
    <property type="match status" value="1"/>
</dbReference>
<sequence>MEPAIASGAYYEAHQQLRVIAARYIKQANYDAAAELLAGGATALLRAGSQQGASASGGDLAIMLVIEVYTKAGWEITGNDDDTEGRARKSKS</sequence>
<dbReference type="Proteomes" id="UP001165205">
    <property type="component" value="Unassembled WGS sequence"/>
</dbReference>
<organism evidence="2 3">
    <name type="scientific">Aspergillus oryzae</name>
    <name type="common">Yellow koji mold</name>
    <dbReference type="NCBI Taxonomy" id="5062"/>
    <lineage>
        <taxon>Eukaryota</taxon>
        <taxon>Fungi</taxon>
        <taxon>Dikarya</taxon>
        <taxon>Ascomycota</taxon>
        <taxon>Pezizomycotina</taxon>
        <taxon>Eurotiomycetes</taxon>
        <taxon>Eurotiomycetidae</taxon>
        <taxon>Eurotiales</taxon>
        <taxon>Aspergillaceae</taxon>
        <taxon>Aspergillus</taxon>
        <taxon>Aspergillus subgen. Circumdati</taxon>
    </lineage>
</organism>
<name>A0AAN4YNR6_ASPOZ</name>
<proteinExistence type="inferred from homology"/>